<dbReference type="SUPFAM" id="SSF56112">
    <property type="entry name" value="Protein kinase-like (PK-like)"/>
    <property type="match status" value="1"/>
</dbReference>
<dbReference type="PROSITE" id="PS50011">
    <property type="entry name" value="PROTEIN_KINASE_DOM"/>
    <property type="match status" value="1"/>
</dbReference>
<dbReference type="PANTHER" id="PTHR43289:SF34">
    <property type="entry name" value="SERINE_THREONINE-PROTEIN KINASE YBDM-RELATED"/>
    <property type="match status" value="1"/>
</dbReference>
<feature type="transmembrane region" description="Helical" evidence="7">
    <location>
        <begin position="372"/>
        <end position="393"/>
    </location>
</feature>
<evidence type="ECO:0000256" key="3">
    <source>
        <dbReference type="ARBA" id="ARBA00022777"/>
    </source>
</evidence>
<evidence type="ECO:0000313" key="10">
    <source>
        <dbReference type="Proteomes" id="UP001500266"/>
    </source>
</evidence>
<dbReference type="Proteomes" id="UP001500266">
    <property type="component" value="Unassembled WGS sequence"/>
</dbReference>
<keyword evidence="10" id="KW-1185">Reference proteome</keyword>
<feature type="compositionally biased region" description="Polar residues" evidence="6">
    <location>
        <begin position="283"/>
        <end position="297"/>
    </location>
</feature>
<evidence type="ECO:0000256" key="6">
    <source>
        <dbReference type="SAM" id="MobiDB-lite"/>
    </source>
</evidence>
<dbReference type="InterPro" id="IPR008271">
    <property type="entry name" value="Ser/Thr_kinase_AS"/>
</dbReference>
<keyword evidence="7" id="KW-1133">Transmembrane helix</keyword>
<feature type="region of interest" description="Disordered" evidence="6">
    <location>
        <begin position="657"/>
        <end position="679"/>
    </location>
</feature>
<dbReference type="Gene3D" id="3.30.200.20">
    <property type="entry name" value="Phosphorylase Kinase, domain 1"/>
    <property type="match status" value="1"/>
</dbReference>
<dbReference type="PROSITE" id="PS00108">
    <property type="entry name" value="PROTEIN_KINASE_ST"/>
    <property type="match status" value="1"/>
</dbReference>
<evidence type="ECO:0000256" key="1">
    <source>
        <dbReference type="ARBA" id="ARBA00022679"/>
    </source>
</evidence>
<comment type="caution">
    <text evidence="9">The sequence shown here is derived from an EMBL/GenBank/DDBJ whole genome shotgun (WGS) entry which is preliminary data.</text>
</comment>
<feature type="region of interest" description="Disordered" evidence="6">
    <location>
        <begin position="279"/>
        <end position="368"/>
    </location>
</feature>
<proteinExistence type="predicted"/>
<dbReference type="Pfam" id="PF07676">
    <property type="entry name" value="PD40"/>
    <property type="match status" value="5"/>
</dbReference>
<accession>A0ABP7Z6E0</accession>
<dbReference type="SMART" id="SM00220">
    <property type="entry name" value="S_TKc"/>
    <property type="match status" value="1"/>
</dbReference>
<keyword evidence="1" id="KW-0808">Transferase</keyword>
<dbReference type="RefSeq" id="WP_345023212.1">
    <property type="nucleotide sequence ID" value="NZ_BAABDO010000071.1"/>
</dbReference>
<dbReference type="InterPro" id="IPR017441">
    <property type="entry name" value="Protein_kinase_ATP_BS"/>
</dbReference>
<sequence>MDGPPTPGANVGESRLDLPSRVGRYRIEAKIGQGGMGAVYLGRDPDGRPVAVKVVRPGLADDPAFLARFRDEARNAERVAAFCTAQVLEHGEDDGLAYLVTEYIEGPSLLRHVTDNGPLSPGMLHGVAVGVAAALVGIHAAGLVHRDLKPSNVLLSISGPRVIDFGIARALDAAASHTRTGQVIGSPGWIAPEQILGQPPTPAVDVFAWGCLVAYAANGRNPYGQGSFQLMAARAVHAAPDLGVLTEPLAGLVRRALAKDPAQRPSARDLLLALTGGTGTEADVNTTIDESWRTPPTLQDPGPAAPSGPATRQEQGPAGPEEPTTTPQEPGAAAPGPSATRHDAGTAAPSEHGAATWETAGRPDRHRPRRPAVLAGVAALMAAVVAGGVVLLVRDRDGASGTGAAAPAALPRDPLLVRIDTRPGWPGTCHGDIGVYVPGATAPTTLAGGPRCDTLPVWSPDRRRIAFTRSGGGRTEAWVMNADGSDPRKVTDRISGGRVTWSPDGRRLAFMGRDNGVAQIFAITIGEATPTRLTDDPADKDDPAWSATGRLAFWSKRSGTEQIYTLDPQHPDRPWTRLTADGVRAVDPAWSPDGRRLAYTRGAYPQADIWAMNADGTGARRVTTGAGHDMDPTWSRNGAWIAYVNGRYAQPRLRAVRPDGSGDQSIVPGAVSLGHPGWS</sequence>
<keyword evidence="7" id="KW-0472">Membrane</keyword>
<evidence type="ECO:0000256" key="5">
    <source>
        <dbReference type="PROSITE-ProRule" id="PRU10141"/>
    </source>
</evidence>
<organism evidence="9 10">
    <name type="scientific">Actinomadura keratinilytica</name>
    <dbReference type="NCBI Taxonomy" id="547461"/>
    <lineage>
        <taxon>Bacteria</taxon>
        <taxon>Bacillati</taxon>
        <taxon>Actinomycetota</taxon>
        <taxon>Actinomycetes</taxon>
        <taxon>Streptosporangiales</taxon>
        <taxon>Thermomonosporaceae</taxon>
        <taxon>Actinomadura</taxon>
    </lineage>
</organism>
<keyword evidence="4 5" id="KW-0067">ATP-binding</keyword>
<dbReference type="Gene3D" id="2.120.10.30">
    <property type="entry name" value="TolB, C-terminal domain"/>
    <property type="match status" value="3"/>
</dbReference>
<dbReference type="CDD" id="cd14014">
    <property type="entry name" value="STKc_PknB_like"/>
    <property type="match status" value="1"/>
</dbReference>
<dbReference type="InterPro" id="IPR011042">
    <property type="entry name" value="6-blade_b-propeller_TolB-like"/>
</dbReference>
<dbReference type="InterPro" id="IPR011009">
    <property type="entry name" value="Kinase-like_dom_sf"/>
</dbReference>
<dbReference type="SUPFAM" id="SSF69304">
    <property type="entry name" value="Tricorn protease N-terminal domain"/>
    <property type="match status" value="1"/>
</dbReference>
<reference evidence="10" key="1">
    <citation type="journal article" date="2019" name="Int. J. Syst. Evol. Microbiol.">
        <title>The Global Catalogue of Microorganisms (GCM) 10K type strain sequencing project: providing services to taxonomists for standard genome sequencing and annotation.</title>
        <authorList>
            <consortium name="The Broad Institute Genomics Platform"/>
            <consortium name="The Broad Institute Genome Sequencing Center for Infectious Disease"/>
            <person name="Wu L."/>
            <person name="Ma J."/>
        </authorList>
    </citation>
    <scope>NUCLEOTIDE SEQUENCE [LARGE SCALE GENOMIC DNA]</scope>
    <source>
        <strain evidence="10">JCM 17316</strain>
    </source>
</reference>
<dbReference type="Pfam" id="PF00069">
    <property type="entry name" value="Pkinase"/>
    <property type="match status" value="1"/>
</dbReference>
<keyword evidence="2 5" id="KW-0547">Nucleotide-binding</keyword>
<gene>
    <name evidence="9" type="ORF">GCM10022416_42220</name>
</gene>
<evidence type="ECO:0000259" key="8">
    <source>
        <dbReference type="PROSITE" id="PS50011"/>
    </source>
</evidence>
<dbReference type="PROSITE" id="PS00107">
    <property type="entry name" value="PROTEIN_KINASE_ATP"/>
    <property type="match status" value="1"/>
</dbReference>
<evidence type="ECO:0000313" key="9">
    <source>
        <dbReference type="EMBL" id="GAA4148164.1"/>
    </source>
</evidence>
<name>A0ABP7Z6E0_9ACTN</name>
<dbReference type="InterPro" id="IPR011659">
    <property type="entry name" value="WD40"/>
</dbReference>
<feature type="transmembrane region" description="Helical" evidence="7">
    <location>
        <begin position="123"/>
        <end position="144"/>
    </location>
</feature>
<feature type="binding site" evidence="5">
    <location>
        <position position="53"/>
    </location>
    <ligand>
        <name>ATP</name>
        <dbReference type="ChEBI" id="CHEBI:30616"/>
    </ligand>
</feature>
<dbReference type="PANTHER" id="PTHR43289">
    <property type="entry name" value="MITOGEN-ACTIVATED PROTEIN KINASE KINASE KINASE 20-RELATED"/>
    <property type="match status" value="1"/>
</dbReference>
<dbReference type="EMBL" id="BAABDO010000071">
    <property type="protein sequence ID" value="GAA4148164.1"/>
    <property type="molecule type" value="Genomic_DNA"/>
</dbReference>
<keyword evidence="3" id="KW-0418">Kinase</keyword>
<protein>
    <recommendedName>
        <fullName evidence="8">Protein kinase domain-containing protein</fullName>
    </recommendedName>
</protein>
<feature type="compositionally biased region" description="Low complexity" evidence="6">
    <location>
        <begin position="313"/>
        <end position="337"/>
    </location>
</feature>
<feature type="domain" description="Protein kinase" evidence="8">
    <location>
        <begin position="25"/>
        <end position="288"/>
    </location>
</feature>
<evidence type="ECO:0000256" key="2">
    <source>
        <dbReference type="ARBA" id="ARBA00022741"/>
    </source>
</evidence>
<keyword evidence="7" id="KW-0812">Transmembrane</keyword>
<evidence type="ECO:0000256" key="7">
    <source>
        <dbReference type="SAM" id="Phobius"/>
    </source>
</evidence>
<evidence type="ECO:0000256" key="4">
    <source>
        <dbReference type="ARBA" id="ARBA00022840"/>
    </source>
</evidence>
<dbReference type="InterPro" id="IPR000719">
    <property type="entry name" value="Prot_kinase_dom"/>
</dbReference>
<dbReference type="Gene3D" id="1.10.510.10">
    <property type="entry name" value="Transferase(Phosphotransferase) domain 1"/>
    <property type="match status" value="1"/>
</dbReference>